<dbReference type="SUPFAM" id="SSF48498">
    <property type="entry name" value="Tetracyclin repressor-like, C-terminal domain"/>
    <property type="match status" value="1"/>
</dbReference>
<protein>
    <submittedName>
        <fullName evidence="7">TetR/AcrR family transcriptional regulator</fullName>
    </submittedName>
</protein>
<feature type="domain" description="HTH tetR-type" evidence="6">
    <location>
        <begin position="4"/>
        <end position="64"/>
    </location>
</feature>
<feature type="DNA-binding region" description="H-T-H motif" evidence="5">
    <location>
        <begin position="27"/>
        <end position="46"/>
    </location>
</feature>
<dbReference type="PANTHER" id="PTHR30055:SF151">
    <property type="entry name" value="TRANSCRIPTIONAL REGULATORY PROTEIN"/>
    <property type="match status" value="1"/>
</dbReference>
<evidence type="ECO:0000256" key="5">
    <source>
        <dbReference type="PROSITE-ProRule" id="PRU00335"/>
    </source>
</evidence>
<evidence type="ECO:0000256" key="2">
    <source>
        <dbReference type="ARBA" id="ARBA00023015"/>
    </source>
</evidence>
<dbReference type="InterPro" id="IPR036271">
    <property type="entry name" value="Tet_transcr_reg_TetR-rel_C_sf"/>
</dbReference>
<evidence type="ECO:0000256" key="1">
    <source>
        <dbReference type="ARBA" id="ARBA00022491"/>
    </source>
</evidence>
<dbReference type="InterPro" id="IPR050109">
    <property type="entry name" value="HTH-type_TetR-like_transc_reg"/>
</dbReference>
<keyword evidence="4" id="KW-0804">Transcription</keyword>
<dbReference type="Proteomes" id="UP001500831">
    <property type="component" value="Unassembled WGS sequence"/>
</dbReference>
<dbReference type="Gene3D" id="1.10.10.60">
    <property type="entry name" value="Homeodomain-like"/>
    <property type="match status" value="1"/>
</dbReference>
<dbReference type="EMBL" id="BAAAVI010000025">
    <property type="protein sequence ID" value="GAA2876960.1"/>
    <property type="molecule type" value="Genomic_DNA"/>
</dbReference>
<dbReference type="InterPro" id="IPR009057">
    <property type="entry name" value="Homeodomain-like_sf"/>
</dbReference>
<dbReference type="Gene3D" id="1.10.357.10">
    <property type="entry name" value="Tetracycline Repressor, domain 2"/>
    <property type="match status" value="1"/>
</dbReference>
<keyword evidence="3 5" id="KW-0238">DNA-binding</keyword>
<proteinExistence type="predicted"/>
<sequence>MVITRRQAEIVEAALGLLDDGGADAVSLRAVAERLGVRLNTVSWHVKTKARLLELMADAVLAGLSLEDLPEGWEERVREIARRYRGALLAHRDGARIVVGTYAAEEHTLRVAEAMVACLLAGGLPERDAAWACWVIVYFTLGLTQEEQGAPELGDALGEAVSPGAHPALTRVLGHLSGGTFEERHDYGLDLIIGSLRAATLAGPG</sequence>
<dbReference type="Pfam" id="PF00440">
    <property type="entry name" value="TetR_N"/>
    <property type="match status" value="1"/>
</dbReference>
<dbReference type="InterPro" id="IPR003012">
    <property type="entry name" value="Tet_transcr_reg_TetR"/>
</dbReference>
<evidence type="ECO:0000313" key="8">
    <source>
        <dbReference type="Proteomes" id="UP001500831"/>
    </source>
</evidence>
<organism evidence="7 8">
    <name type="scientific">Streptosporangium fragile</name>
    <dbReference type="NCBI Taxonomy" id="46186"/>
    <lineage>
        <taxon>Bacteria</taxon>
        <taxon>Bacillati</taxon>
        <taxon>Actinomycetota</taxon>
        <taxon>Actinomycetes</taxon>
        <taxon>Streptosporangiales</taxon>
        <taxon>Streptosporangiaceae</taxon>
        <taxon>Streptosporangium</taxon>
    </lineage>
</organism>
<gene>
    <name evidence="7" type="ORF">GCM10010517_38270</name>
</gene>
<dbReference type="PROSITE" id="PS50977">
    <property type="entry name" value="HTH_TETR_2"/>
    <property type="match status" value="1"/>
</dbReference>
<keyword evidence="1" id="KW-0678">Repressor</keyword>
<reference evidence="8" key="1">
    <citation type="journal article" date="2019" name="Int. J. Syst. Evol. Microbiol.">
        <title>The Global Catalogue of Microorganisms (GCM) 10K type strain sequencing project: providing services to taxonomists for standard genome sequencing and annotation.</title>
        <authorList>
            <consortium name="The Broad Institute Genomics Platform"/>
            <consortium name="The Broad Institute Genome Sequencing Center for Infectious Disease"/>
            <person name="Wu L."/>
            <person name="Ma J."/>
        </authorList>
    </citation>
    <scope>NUCLEOTIDE SEQUENCE [LARGE SCALE GENOMIC DNA]</scope>
    <source>
        <strain evidence="8">JCM 6242</strain>
    </source>
</reference>
<dbReference type="InterPro" id="IPR001647">
    <property type="entry name" value="HTH_TetR"/>
</dbReference>
<evidence type="ECO:0000313" key="7">
    <source>
        <dbReference type="EMBL" id="GAA2876960.1"/>
    </source>
</evidence>
<dbReference type="Pfam" id="PF02909">
    <property type="entry name" value="TetR_C_1"/>
    <property type="match status" value="1"/>
</dbReference>
<accession>A0ABP6IIX6</accession>
<keyword evidence="2" id="KW-0805">Transcription regulation</keyword>
<dbReference type="InterPro" id="IPR004111">
    <property type="entry name" value="Repressor_TetR_C"/>
</dbReference>
<name>A0ABP6IIX6_9ACTN</name>
<dbReference type="PRINTS" id="PR00400">
    <property type="entry name" value="TETREPRESSOR"/>
</dbReference>
<keyword evidence="8" id="KW-1185">Reference proteome</keyword>
<evidence type="ECO:0000256" key="4">
    <source>
        <dbReference type="ARBA" id="ARBA00023163"/>
    </source>
</evidence>
<evidence type="ECO:0000259" key="6">
    <source>
        <dbReference type="PROSITE" id="PS50977"/>
    </source>
</evidence>
<dbReference type="PANTHER" id="PTHR30055">
    <property type="entry name" value="HTH-TYPE TRANSCRIPTIONAL REGULATOR RUTR"/>
    <property type="match status" value="1"/>
</dbReference>
<comment type="caution">
    <text evidence="7">The sequence shown here is derived from an EMBL/GenBank/DDBJ whole genome shotgun (WGS) entry which is preliminary data.</text>
</comment>
<dbReference type="RefSeq" id="WP_344973143.1">
    <property type="nucleotide sequence ID" value="NZ_BAAAVI010000025.1"/>
</dbReference>
<evidence type="ECO:0000256" key="3">
    <source>
        <dbReference type="ARBA" id="ARBA00023125"/>
    </source>
</evidence>
<dbReference type="SUPFAM" id="SSF46689">
    <property type="entry name" value="Homeodomain-like"/>
    <property type="match status" value="1"/>
</dbReference>